<dbReference type="PANTHER" id="PTHR43033:SF1">
    <property type="entry name" value="TRNA(ILE)-LYSIDINE SYNTHASE-RELATED"/>
    <property type="match status" value="1"/>
</dbReference>
<keyword evidence="5 8" id="KW-0547">Nucleotide-binding</keyword>
<evidence type="ECO:0000256" key="1">
    <source>
        <dbReference type="ARBA" id="ARBA00004496"/>
    </source>
</evidence>
<evidence type="ECO:0000256" key="6">
    <source>
        <dbReference type="ARBA" id="ARBA00022840"/>
    </source>
</evidence>
<dbReference type="PANTHER" id="PTHR43033">
    <property type="entry name" value="TRNA(ILE)-LYSIDINE SYNTHASE-RELATED"/>
    <property type="match status" value="1"/>
</dbReference>
<dbReference type="GO" id="GO:0005737">
    <property type="term" value="C:cytoplasm"/>
    <property type="evidence" value="ECO:0007669"/>
    <property type="project" value="UniProtKB-SubCell"/>
</dbReference>
<evidence type="ECO:0000313" key="11">
    <source>
        <dbReference type="Proteomes" id="UP000546464"/>
    </source>
</evidence>
<protein>
    <recommendedName>
        <fullName evidence="8">tRNA(Ile)-lysidine synthase</fullName>
        <ecNumber evidence="8">6.3.4.19</ecNumber>
    </recommendedName>
    <alternativeName>
        <fullName evidence="8">tRNA(Ile)-2-lysyl-cytidine synthase</fullName>
    </alternativeName>
    <alternativeName>
        <fullName evidence="8">tRNA(Ile)-lysidine synthetase</fullName>
    </alternativeName>
</protein>
<dbReference type="InterPro" id="IPR012094">
    <property type="entry name" value="tRNA_Ile_lys_synt"/>
</dbReference>
<name>A0A842HD78_9BACT</name>
<dbReference type="SMART" id="SM00977">
    <property type="entry name" value="TilS_C"/>
    <property type="match status" value="1"/>
</dbReference>
<gene>
    <name evidence="8 10" type="primary">tilS</name>
    <name evidence="10" type="ORF">H5P28_09305</name>
</gene>
<comment type="similarity">
    <text evidence="8">Belongs to the tRNA(Ile)-lysidine synthase family.</text>
</comment>
<evidence type="ECO:0000256" key="2">
    <source>
        <dbReference type="ARBA" id="ARBA00022490"/>
    </source>
</evidence>
<evidence type="ECO:0000256" key="5">
    <source>
        <dbReference type="ARBA" id="ARBA00022741"/>
    </source>
</evidence>
<proteinExistence type="inferred from homology"/>
<dbReference type="AlphaFoldDB" id="A0A842HD78"/>
<keyword evidence="3 8" id="KW-0436">Ligase</keyword>
<dbReference type="Pfam" id="PF11734">
    <property type="entry name" value="TilS_C"/>
    <property type="match status" value="1"/>
</dbReference>
<feature type="domain" description="Lysidine-tRNA(Ile) synthetase C-terminal" evidence="9">
    <location>
        <begin position="391"/>
        <end position="464"/>
    </location>
</feature>
<dbReference type="InterPro" id="IPR011063">
    <property type="entry name" value="TilS/TtcA_N"/>
</dbReference>
<comment type="domain">
    <text evidence="8">The N-terminal region contains the highly conserved SGGXDS motif, predicted to be a P-loop motif involved in ATP binding.</text>
</comment>
<dbReference type="SUPFAM" id="SSF56037">
    <property type="entry name" value="PheT/TilS domain"/>
    <property type="match status" value="1"/>
</dbReference>
<evidence type="ECO:0000256" key="3">
    <source>
        <dbReference type="ARBA" id="ARBA00022598"/>
    </source>
</evidence>
<reference evidence="10 11" key="1">
    <citation type="submission" date="2020-07" db="EMBL/GenBank/DDBJ databases">
        <authorList>
            <person name="Feng X."/>
        </authorList>
    </citation>
    <scope>NUCLEOTIDE SEQUENCE [LARGE SCALE GENOMIC DNA]</scope>
    <source>
        <strain evidence="10 11">JCM31066</strain>
    </source>
</reference>
<dbReference type="RefSeq" id="WP_185675438.1">
    <property type="nucleotide sequence ID" value="NZ_JACHVB010000023.1"/>
</dbReference>
<dbReference type="HAMAP" id="MF_01161">
    <property type="entry name" value="tRNA_Ile_lys_synt"/>
    <property type="match status" value="1"/>
</dbReference>
<comment type="caution">
    <text evidence="10">The sequence shown here is derived from an EMBL/GenBank/DDBJ whole genome shotgun (WGS) entry which is preliminary data.</text>
</comment>
<evidence type="ECO:0000259" key="9">
    <source>
        <dbReference type="SMART" id="SM00977"/>
    </source>
</evidence>
<sequence>MSSWREKAEAVATSLKGERVYWSDLVEEPIGVGCSGGADSVCLLLLAWLRFGDGLRVLHLNHGLRGADADADSAFVEALAGELGLPFFGKKLDGAPAEASEAWLRGRRMAFYRHSGCATVLLGHHADDVAETMLMRLTRGSGTEGVASPLAVQRFYEEPMLMRPLLGIPKSLILAALQAAAVPWREDASNATPDYFRNRVRADVLPALLEAAPGNARAGLSRSHRLLAEDAEALNAWLDSLGLVIAAGAPLELSPLKNKPAALWRRALQRWIGVNGLRDTLSAAAVDGLLDGLLAGEGGQLSAGADERIIFNRERVYREKLSPVGPGTSWPEFRLRPGLTLWLPGGLALRVERVKVDAATRTDIFAGNIDNRSCVYLDENMGKRASAPLLCCIRQWRAGDRYHPLGAPGSRKLQDCFTDAKILVLERKQLPVVCSPTGNILWVPGLPPAESAKIGPHTQWALRLTYGAH</sequence>
<evidence type="ECO:0000313" key="10">
    <source>
        <dbReference type="EMBL" id="MBC2594453.1"/>
    </source>
</evidence>
<comment type="catalytic activity">
    <reaction evidence="7 8">
        <text>cytidine(34) in tRNA(Ile2) + L-lysine + ATP = lysidine(34) in tRNA(Ile2) + AMP + diphosphate + H(+)</text>
        <dbReference type="Rhea" id="RHEA:43744"/>
        <dbReference type="Rhea" id="RHEA-COMP:10625"/>
        <dbReference type="Rhea" id="RHEA-COMP:10670"/>
        <dbReference type="ChEBI" id="CHEBI:15378"/>
        <dbReference type="ChEBI" id="CHEBI:30616"/>
        <dbReference type="ChEBI" id="CHEBI:32551"/>
        <dbReference type="ChEBI" id="CHEBI:33019"/>
        <dbReference type="ChEBI" id="CHEBI:82748"/>
        <dbReference type="ChEBI" id="CHEBI:83665"/>
        <dbReference type="ChEBI" id="CHEBI:456215"/>
        <dbReference type="EC" id="6.3.4.19"/>
    </reaction>
</comment>
<dbReference type="NCBIfam" id="TIGR02432">
    <property type="entry name" value="lysidine_TilS_N"/>
    <property type="match status" value="1"/>
</dbReference>
<dbReference type="InterPro" id="IPR012795">
    <property type="entry name" value="tRNA_Ile_lys_synt_N"/>
</dbReference>
<dbReference type="NCBIfam" id="TIGR02433">
    <property type="entry name" value="lysidine_TilS_C"/>
    <property type="match status" value="1"/>
</dbReference>
<keyword evidence="2 8" id="KW-0963">Cytoplasm</keyword>
<dbReference type="GO" id="GO:0006400">
    <property type="term" value="P:tRNA modification"/>
    <property type="evidence" value="ECO:0007669"/>
    <property type="project" value="UniProtKB-UniRule"/>
</dbReference>
<dbReference type="Proteomes" id="UP000546464">
    <property type="component" value="Unassembled WGS sequence"/>
</dbReference>
<organism evidence="10 11">
    <name type="scientific">Ruficoccus amylovorans</name>
    <dbReference type="NCBI Taxonomy" id="1804625"/>
    <lineage>
        <taxon>Bacteria</taxon>
        <taxon>Pseudomonadati</taxon>
        <taxon>Verrucomicrobiota</taxon>
        <taxon>Opitutia</taxon>
        <taxon>Puniceicoccales</taxon>
        <taxon>Cerasicoccaceae</taxon>
        <taxon>Ruficoccus</taxon>
    </lineage>
</organism>
<keyword evidence="6 8" id="KW-0067">ATP-binding</keyword>
<comment type="subcellular location">
    <subcellularLocation>
        <location evidence="1 8">Cytoplasm</location>
    </subcellularLocation>
</comment>
<evidence type="ECO:0000256" key="4">
    <source>
        <dbReference type="ARBA" id="ARBA00022694"/>
    </source>
</evidence>
<dbReference type="Pfam" id="PF01171">
    <property type="entry name" value="ATP_bind_3"/>
    <property type="match status" value="1"/>
</dbReference>
<accession>A0A842HD78</accession>
<dbReference type="EC" id="6.3.4.19" evidence="8"/>
<dbReference type="CDD" id="cd01992">
    <property type="entry name" value="TilS_N"/>
    <property type="match status" value="1"/>
</dbReference>
<dbReference type="SUPFAM" id="SSF52402">
    <property type="entry name" value="Adenine nucleotide alpha hydrolases-like"/>
    <property type="match status" value="1"/>
</dbReference>
<dbReference type="GO" id="GO:0032267">
    <property type="term" value="F:tRNA(Ile)-lysidine synthase activity"/>
    <property type="evidence" value="ECO:0007669"/>
    <property type="project" value="UniProtKB-EC"/>
</dbReference>
<dbReference type="InterPro" id="IPR014729">
    <property type="entry name" value="Rossmann-like_a/b/a_fold"/>
</dbReference>
<comment type="function">
    <text evidence="8">Ligates lysine onto the cytidine present at position 34 of the AUA codon-specific tRNA(Ile) that contains the anticodon CAU, in an ATP-dependent manner. Cytidine is converted to lysidine, thus changing the amino acid specificity of the tRNA from methionine to isoleucine.</text>
</comment>
<evidence type="ECO:0000256" key="8">
    <source>
        <dbReference type="HAMAP-Rule" id="MF_01161"/>
    </source>
</evidence>
<dbReference type="InterPro" id="IPR012796">
    <property type="entry name" value="Lysidine-tRNA-synth_C"/>
</dbReference>
<dbReference type="Gene3D" id="3.40.50.620">
    <property type="entry name" value="HUPs"/>
    <property type="match status" value="1"/>
</dbReference>
<keyword evidence="4 8" id="KW-0819">tRNA processing</keyword>
<dbReference type="GO" id="GO:0005524">
    <property type="term" value="F:ATP binding"/>
    <property type="evidence" value="ECO:0007669"/>
    <property type="project" value="UniProtKB-UniRule"/>
</dbReference>
<keyword evidence="11" id="KW-1185">Reference proteome</keyword>
<feature type="binding site" evidence="8">
    <location>
        <begin position="35"/>
        <end position="40"/>
    </location>
    <ligand>
        <name>ATP</name>
        <dbReference type="ChEBI" id="CHEBI:30616"/>
    </ligand>
</feature>
<evidence type="ECO:0000256" key="7">
    <source>
        <dbReference type="ARBA" id="ARBA00048539"/>
    </source>
</evidence>
<dbReference type="EMBL" id="JACHVB010000023">
    <property type="protein sequence ID" value="MBC2594453.1"/>
    <property type="molecule type" value="Genomic_DNA"/>
</dbReference>